<evidence type="ECO:0000313" key="1">
    <source>
        <dbReference type="EMBL" id="MFD2919612.1"/>
    </source>
</evidence>
<protein>
    <recommendedName>
        <fullName evidence="3">Outer membrane protein beta-barrel domain-containing protein</fullName>
    </recommendedName>
</protein>
<reference evidence="2" key="1">
    <citation type="journal article" date="2019" name="Int. J. Syst. Evol. Microbiol.">
        <title>The Global Catalogue of Microorganisms (GCM) 10K type strain sequencing project: providing services to taxonomists for standard genome sequencing and annotation.</title>
        <authorList>
            <consortium name="The Broad Institute Genomics Platform"/>
            <consortium name="The Broad Institute Genome Sequencing Center for Infectious Disease"/>
            <person name="Wu L."/>
            <person name="Ma J."/>
        </authorList>
    </citation>
    <scope>NUCLEOTIDE SEQUENCE [LARGE SCALE GENOMIC DNA]</scope>
    <source>
        <strain evidence="2">KCTC 23299</strain>
    </source>
</reference>
<sequence length="304" mass="35186">MLANSLSLVRLYLPVLCLLLTPLALPAQDTLILKPTPKKPQGDTLIVKLARVYFAKEISYVPYENFHLTEKDKKILADGKMIKRPDQAELDALSVEKILYDEHQKHTIQFIYKNYNKIKRLQELRTVKNIVSVGLSYTSLSTFDLTIDVLGSTKTPSQYVIFLQPTYERLVYRGMLGLRIAPTISLNRPAFGAIIGHRIYFFKQRPFSFALGTDIAFVNSTLYRQFSVSSNKQMRKENKNELYISPLAVQFSYTFKNNYYIGLDFSFGGRYIFQNKPFIFDGEPYKYDDLPFMSQLRLNIGKKF</sequence>
<gene>
    <name evidence="1" type="ORF">ACFS6H_07845</name>
</gene>
<evidence type="ECO:0008006" key="3">
    <source>
        <dbReference type="Google" id="ProtNLM"/>
    </source>
</evidence>
<evidence type="ECO:0000313" key="2">
    <source>
        <dbReference type="Proteomes" id="UP001597511"/>
    </source>
</evidence>
<organism evidence="1 2">
    <name type="scientific">Terrimonas rubra</name>
    <dbReference type="NCBI Taxonomy" id="1035890"/>
    <lineage>
        <taxon>Bacteria</taxon>
        <taxon>Pseudomonadati</taxon>
        <taxon>Bacteroidota</taxon>
        <taxon>Chitinophagia</taxon>
        <taxon>Chitinophagales</taxon>
        <taxon>Chitinophagaceae</taxon>
        <taxon>Terrimonas</taxon>
    </lineage>
</organism>
<dbReference type="RefSeq" id="WP_386096971.1">
    <property type="nucleotide sequence ID" value="NZ_JBHUOZ010000001.1"/>
</dbReference>
<dbReference type="Proteomes" id="UP001597511">
    <property type="component" value="Unassembled WGS sequence"/>
</dbReference>
<comment type="caution">
    <text evidence="1">The sequence shown here is derived from an EMBL/GenBank/DDBJ whole genome shotgun (WGS) entry which is preliminary data.</text>
</comment>
<dbReference type="EMBL" id="JBHUOZ010000001">
    <property type="protein sequence ID" value="MFD2919612.1"/>
    <property type="molecule type" value="Genomic_DNA"/>
</dbReference>
<proteinExistence type="predicted"/>
<keyword evidence="2" id="KW-1185">Reference proteome</keyword>
<accession>A0ABW6A2W0</accession>
<name>A0ABW6A2W0_9BACT</name>